<dbReference type="Proteomes" id="UP000008311">
    <property type="component" value="Unassembled WGS sequence"/>
</dbReference>
<gene>
    <name evidence="1" type="ORF">RCOM_0737760</name>
</gene>
<proteinExistence type="predicted"/>
<dbReference type="InParanoid" id="B9SNJ6"/>
<protein>
    <submittedName>
        <fullName evidence="1">Uncharacterized protein</fullName>
    </submittedName>
</protein>
<evidence type="ECO:0000313" key="2">
    <source>
        <dbReference type="Proteomes" id="UP000008311"/>
    </source>
</evidence>
<dbReference type="EMBL" id="EQ974046">
    <property type="protein sequence ID" value="EEF34817.1"/>
    <property type="molecule type" value="Genomic_DNA"/>
</dbReference>
<organism evidence="1 2">
    <name type="scientific">Ricinus communis</name>
    <name type="common">Castor bean</name>
    <dbReference type="NCBI Taxonomy" id="3988"/>
    <lineage>
        <taxon>Eukaryota</taxon>
        <taxon>Viridiplantae</taxon>
        <taxon>Streptophyta</taxon>
        <taxon>Embryophyta</taxon>
        <taxon>Tracheophyta</taxon>
        <taxon>Spermatophyta</taxon>
        <taxon>Magnoliopsida</taxon>
        <taxon>eudicotyledons</taxon>
        <taxon>Gunneridae</taxon>
        <taxon>Pentapetalae</taxon>
        <taxon>rosids</taxon>
        <taxon>fabids</taxon>
        <taxon>Malpighiales</taxon>
        <taxon>Euphorbiaceae</taxon>
        <taxon>Acalyphoideae</taxon>
        <taxon>Acalypheae</taxon>
        <taxon>Ricinus</taxon>
    </lineage>
</organism>
<keyword evidence="2" id="KW-1185">Reference proteome</keyword>
<dbReference type="AlphaFoldDB" id="B9SNJ6"/>
<accession>B9SNJ6</accession>
<sequence length="55" mass="6699">MDCWKRIQCFWSRRWRTVIKGSRLKWWCLRVEQGGLDGQRSASIAKRNRVFLEAE</sequence>
<evidence type="ECO:0000313" key="1">
    <source>
        <dbReference type="EMBL" id="EEF34817.1"/>
    </source>
</evidence>
<name>B9SNJ6_RICCO</name>
<reference evidence="2" key="1">
    <citation type="journal article" date="2010" name="Nat. Biotechnol.">
        <title>Draft genome sequence of the oilseed species Ricinus communis.</title>
        <authorList>
            <person name="Chan A.P."/>
            <person name="Crabtree J."/>
            <person name="Zhao Q."/>
            <person name="Lorenzi H."/>
            <person name="Orvis J."/>
            <person name="Puiu D."/>
            <person name="Melake-Berhan A."/>
            <person name="Jones K.M."/>
            <person name="Redman J."/>
            <person name="Chen G."/>
            <person name="Cahoon E.B."/>
            <person name="Gedil M."/>
            <person name="Stanke M."/>
            <person name="Haas B.J."/>
            <person name="Wortman J.R."/>
            <person name="Fraser-Liggett C.M."/>
            <person name="Ravel J."/>
            <person name="Rabinowicz P.D."/>
        </authorList>
    </citation>
    <scope>NUCLEOTIDE SEQUENCE [LARGE SCALE GENOMIC DNA]</scope>
    <source>
        <strain evidence="2">cv. Hale</strain>
    </source>
</reference>